<evidence type="ECO:0000256" key="3">
    <source>
        <dbReference type="ARBA" id="ARBA00022801"/>
    </source>
</evidence>
<evidence type="ECO:0000256" key="7">
    <source>
        <dbReference type="SAM" id="SignalP"/>
    </source>
</evidence>
<comment type="cofactor">
    <cofactor evidence="6">
        <name>Zn(2+)</name>
        <dbReference type="ChEBI" id="CHEBI:29105"/>
    </cofactor>
    <text evidence="6">Binds 1 zinc ion per subunit.</text>
</comment>
<dbReference type="GO" id="GO:0016020">
    <property type="term" value="C:membrane"/>
    <property type="evidence" value="ECO:0007669"/>
    <property type="project" value="TreeGrafter"/>
</dbReference>
<dbReference type="CDD" id="cd07324">
    <property type="entry name" value="M48C_Oma1-like"/>
    <property type="match status" value="1"/>
</dbReference>
<keyword evidence="4 6" id="KW-0862">Zinc</keyword>
<dbReference type="AlphaFoldDB" id="A0A4R1B664"/>
<keyword evidence="3 6" id="KW-0378">Hydrolase</keyword>
<evidence type="ECO:0000256" key="4">
    <source>
        <dbReference type="ARBA" id="ARBA00022833"/>
    </source>
</evidence>
<proteinExistence type="inferred from homology"/>
<name>A0A4R1B664_9BACT</name>
<evidence type="ECO:0000256" key="2">
    <source>
        <dbReference type="ARBA" id="ARBA00022723"/>
    </source>
</evidence>
<dbReference type="EMBL" id="SJZI01000047">
    <property type="protein sequence ID" value="TCJ13100.1"/>
    <property type="molecule type" value="Genomic_DNA"/>
</dbReference>
<evidence type="ECO:0000256" key="1">
    <source>
        <dbReference type="ARBA" id="ARBA00022670"/>
    </source>
</evidence>
<evidence type="ECO:0000256" key="6">
    <source>
        <dbReference type="RuleBase" id="RU003983"/>
    </source>
</evidence>
<dbReference type="InterPro" id="IPR051156">
    <property type="entry name" value="Mito/Outer_Membr_Metalloprot"/>
</dbReference>
<gene>
    <name evidence="9" type="ORF">EPD60_13605</name>
</gene>
<dbReference type="GO" id="GO:0004222">
    <property type="term" value="F:metalloendopeptidase activity"/>
    <property type="evidence" value="ECO:0007669"/>
    <property type="project" value="InterPro"/>
</dbReference>
<sequence>MQSCCHSIWPFICTAGGMKTLFFTLLLSCLLACNGVDTVLGTDDNKSRQDATSYSYACLDSSVAGERTTQRISKAADLVRDLAVRKGSITDEMQSEYGAAFHQDVLETGEMKLVGDKALDTRLNAMLNELLRQRTKPSGIKYAVYAVEDTMVNAFTFGGRIYVTRGMLNQCKGNDALLYAIIGHEVGHNEVGHIRATIQDMRLTEKLFGEGGGTFMQLKQLLAASFNQKNELEADYYGINLTHHMGLDLCTVVSFWRRMAGNENPYSRVEDFLRTHPFSAARAQCLADHIQNNFGVACGTPRPQELHPPTGK</sequence>
<evidence type="ECO:0000256" key="5">
    <source>
        <dbReference type="ARBA" id="ARBA00023049"/>
    </source>
</evidence>
<dbReference type="GO" id="GO:0046872">
    <property type="term" value="F:metal ion binding"/>
    <property type="evidence" value="ECO:0007669"/>
    <property type="project" value="UniProtKB-KW"/>
</dbReference>
<keyword evidence="1 6" id="KW-0645">Protease</keyword>
<evidence type="ECO:0000313" key="10">
    <source>
        <dbReference type="Proteomes" id="UP000295334"/>
    </source>
</evidence>
<organism evidence="9 10">
    <name type="scientific">Flaviaesturariibacter flavus</name>
    <dbReference type="NCBI Taxonomy" id="2502780"/>
    <lineage>
        <taxon>Bacteria</taxon>
        <taxon>Pseudomonadati</taxon>
        <taxon>Bacteroidota</taxon>
        <taxon>Chitinophagia</taxon>
        <taxon>Chitinophagales</taxon>
        <taxon>Chitinophagaceae</taxon>
        <taxon>Flaviaestuariibacter</taxon>
    </lineage>
</organism>
<comment type="caution">
    <text evidence="9">The sequence shown here is derived from an EMBL/GenBank/DDBJ whole genome shotgun (WGS) entry which is preliminary data.</text>
</comment>
<evidence type="ECO:0000313" key="9">
    <source>
        <dbReference type="EMBL" id="TCJ13100.1"/>
    </source>
</evidence>
<dbReference type="OrthoDB" id="9810445at2"/>
<reference evidence="9 10" key="1">
    <citation type="submission" date="2019-03" db="EMBL/GenBank/DDBJ databases">
        <authorList>
            <person name="Kim M.K.M."/>
        </authorList>
    </citation>
    <scope>NUCLEOTIDE SEQUENCE [LARGE SCALE GENOMIC DNA]</scope>
    <source>
        <strain evidence="9 10">17J68-12</strain>
    </source>
</reference>
<evidence type="ECO:0000259" key="8">
    <source>
        <dbReference type="Pfam" id="PF01435"/>
    </source>
</evidence>
<feature type="domain" description="Peptidase M48" evidence="8">
    <location>
        <begin position="120"/>
        <end position="287"/>
    </location>
</feature>
<accession>A0A4R1B664</accession>
<dbReference type="Gene3D" id="3.30.2010.10">
    <property type="entry name" value="Metalloproteases ('zincins'), catalytic domain"/>
    <property type="match status" value="1"/>
</dbReference>
<dbReference type="GO" id="GO:0051603">
    <property type="term" value="P:proteolysis involved in protein catabolic process"/>
    <property type="evidence" value="ECO:0007669"/>
    <property type="project" value="TreeGrafter"/>
</dbReference>
<dbReference type="PANTHER" id="PTHR22726">
    <property type="entry name" value="METALLOENDOPEPTIDASE OMA1"/>
    <property type="match status" value="1"/>
</dbReference>
<keyword evidence="10" id="KW-1185">Reference proteome</keyword>
<dbReference type="PANTHER" id="PTHR22726:SF1">
    <property type="entry name" value="METALLOENDOPEPTIDASE OMA1, MITOCHONDRIAL"/>
    <property type="match status" value="1"/>
</dbReference>
<protein>
    <recommendedName>
        <fullName evidence="8">Peptidase M48 domain-containing protein</fullName>
    </recommendedName>
</protein>
<dbReference type="Proteomes" id="UP000295334">
    <property type="component" value="Unassembled WGS sequence"/>
</dbReference>
<keyword evidence="5 6" id="KW-0482">Metalloprotease</keyword>
<feature type="chain" id="PRO_5020866901" description="Peptidase M48 domain-containing protein" evidence="7">
    <location>
        <begin position="35"/>
        <end position="312"/>
    </location>
</feature>
<feature type="signal peptide" evidence="7">
    <location>
        <begin position="1"/>
        <end position="34"/>
    </location>
</feature>
<keyword evidence="2" id="KW-0479">Metal-binding</keyword>
<comment type="similarity">
    <text evidence="6">Belongs to the peptidase M48 family.</text>
</comment>
<dbReference type="InterPro" id="IPR001915">
    <property type="entry name" value="Peptidase_M48"/>
</dbReference>
<dbReference type="Pfam" id="PF01435">
    <property type="entry name" value="Peptidase_M48"/>
    <property type="match status" value="1"/>
</dbReference>
<keyword evidence="7" id="KW-0732">Signal</keyword>